<evidence type="ECO:0000313" key="1">
    <source>
        <dbReference type="EMBL" id="STP11737.1"/>
    </source>
</evidence>
<dbReference type="EMBL" id="UGHX01000001">
    <property type="protein sequence ID" value="STP11737.1"/>
    <property type="molecule type" value="Genomic_DNA"/>
</dbReference>
<dbReference type="RefSeq" id="WP_181892067.1">
    <property type="nucleotide sequence ID" value="NZ_UGHX01000001.1"/>
</dbReference>
<dbReference type="Proteomes" id="UP000255103">
    <property type="component" value="Unassembled WGS sequence"/>
</dbReference>
<sequence length="49" mass="5632">MEEVKDIALEEMDAAKLCQYGIPFLLDEELEAAHNVQNQTLLEELNEIK</sequence>
<dbReference type="AlphaFoldDB" id="A0A377JV10"/>
<protein>
    <submittedName>
        <fullName evidence="1">Uncharacterized protein</fullName>
    </submittedName>
</protein>
<proteinExistence type="predicted"/>
<organism evidence="1 2">
    <name type="scientific">Helicobacter cinaedi</name>
    <dbReference type="NCBI Taxonomy" id="213"/>
    <lineage>
        <taxon>Bacteria</taxon>
        <taxon>Pseudomonadati</taxon>
        <taxon>Campylobacterota</taxon>
        <taxon>Epsilonproteobacteria</taxon>
        <taxon>Campylobacterales</taxon>
        <taxon>Helicobacteraceae</taxon>
        <taxon>Helicobacter</taxon>
    </lineage>
</organism>
<accession>A0A377JV10</accession>
<evidence type="ECO:0000313" key="2">
    <source>
        <dbReference type="Proteomes" id="UP000255103"/>
    </source>
</evidence>
<name>A0A377JV10_9HELI</name>
<gene>
    <name evidence="1" type="ORF">NCTC12219_01636</name>
</gene>
<reference evidence="1 2" key="1">
    <citation type="submission" date="2018-06" db="EMBL/GenBank/DDBJ databases">
        <authorList>
            <consortium name="Pathogen Informatics"/>
            <person name="Doyle S."/>
        </authorList>
    </citation>
    <scope>NUCLEOTIDE SEQUENCE [LARGE SCALE GENOMIC DNA]</scope>
    <source>
        <strain evidence="1 2">NCTC12219</strain>
    </source>
</reference>